<evidence type="ECO:0000313" key="3">
    <source>
        <dbReference type="Proteomes" id="UP001596254"/>
    </source>
</evidence>
<keyword evidence="1" id="KW-0472">Membrane</keyword>
<dbReference type="Proteomes" id="UP001596254">
    <property type="component" value="Unassembled WGS sequence"/>
</dbReference>
<dbReference type="RefSeq" id="WP_125692016.1">
    <property type="nucleotide sequence ID" value="NZ_JBHSSK010000007.1"/>
</dbReference>
<reference evidence="3" key="1">
    <citation type="journal article" date="2019" name="Int. J. Syst. Evol. Microbiol.">
        <title>The Global Catalogue of Microorganisms (GCM) 10K type strain sequencing project: providing services to taxonomists for standard genome sequencing and annotation.</title>
        <authorList>
            <consortium name="The Broad Institute Genomics Platform"/>
            <consortium name="The Broad Institute Genome Sequencing Center for Infectious Disease"/>
            <person name="Wu L."/>
            <person name="Ma J."/>
        </authorList>
    </citation>
    <scope>NUCLEOTIDE SEQUENCE [LARGE SCALE GENOMIC DNA]</scope>
    <source>
        <strain evidence="3">CCM 8905</strain>
    </source>
</reference>
<dbReference type="EMBL" id="JBHSSK010000007">
    <property type="protein sequence ID" value="MFC6206393.1"/>
    <property type="molecule type" value="Genomic_DNA"/>
</dbReference>
<protein>
    <submittedName>
        <fullName evidence="2">Uncharacterized protein</fullName>
    </submittedName>
</protein>
<keyword evidence="1" id="KW-1133">Transmembrane helix</keyword>
<proteinExistence type="predicted"/>
<keyword evidence="1" id="KW-0812">Transmembrane</keyword>
<name>A0ABW1SQM0_9LACO</name>
<feature type="transmembrane region" description="Helical" evidence="1">
    <location>
        <begin position="77"/>
        <end position="101"/>
    </location>
</feature>
<organism evidence="2 3">
    <name type="scientific">Levilactobacillus tongjiangensis</name>
    <dbReference type="NCBI Taxonomy" id="2486023"/>
    <lineage>
        <taxon>Bacteria</taxon>
        <taxon>Bacillati</taxon>
        <taxon>Bacillota</taxon>
        <taxon>Bacilli</taxon>
        <taxon>Lactobacillales</taxon>
        <taxon>Lactobacillaceae</taxon>
        <taxon>Levilactobacillus</taxon>
    </lineage>
</organism>
<feature type="transmembrane region" description="Helical" evidence="1">
    <location>
        <begin position="47"/>
        <end position="65"/>
    </location>
</feature>
<evidence type="ECO:0000256" key="1">
    <source>
        <dbReference type="SAM" id="Phobius"/>
    </source>
</evidence>
<comment type="caution">
    <text evidence="2">The sequence shown here is derived from an EMBL/GenBank/DDBJ whole genome shotgun (WGS) entry which is preliminary data.</text>
</comment>
<keyword evidence="3" id="KW-1185">Reference proteome</keyword>
<evidence type="ECO:0000313" key="2">
    <source>
        <dbReference type="EMBL" id="MFC6206393.1"/>
    </source>
</evidence>
<feature type="transmembrane region" description="Helical" evidence="1">
    <location>
        <begin position="20"/>
        <end position="41"/>
    </location>
</feature>
<gene>
    <name evidence="2" type="ORF">ACFP1G_02725</name>
</gene>
<sequence>MGWYRRITERYGRTYTRTTVNRVIPITGLVLLVASLILLAVTKLHDWGFGLYGMSILAWADYISVKLVQHRVGIIGSFFIAFGLFAVVLGGAGMILLALIFGE</sequence>
<accession>A0ABW1SQM0</accession>